<reference evidence="2 3" key="1">
    <citation type="submission" date="2020-01" db="EMBL/GenBank/DDBJ databases">
        <authorList>
            <consortium name="DOE Joint Genome Institute"/>
            <person name="Haridas S."/>
            <person name="Albert R."/>
            <person name="Binder M."/>
            <person name="Bloem J."/>
            <person name="Labutti K."/>
            <person name="Salamov A."/>
            <person name="Andreopoulos B."/>
            <person name="Baker S.E."/>
            <person name="Barry K."/>
            <person name="Bills G."/>
            <person name="Bluhm B.H."/>
            <person name="Cannon C."/>
            <person name="Castanera R."/>
            <person name="Culley D.E."/>
            <person name="Daum C."/>
            <person name="Ezra D."/>
            <person name="Gonzalez J.B."/>
            <person name="Henrissat B."/>
            <person name="Kuo A."/>
            <person name="Liang C."/>
            <person name="Lipzen A."/>
            <person name="Lutzoni F."/>
            <person name="Magnuson J."/>
            <person name="Mondo S."/>
            <person name="Nolan M."/>
            <person name="Ohm R."/>
            <person name="Pangilinan J."/>
            <person name="Park H.-J.H."/>
            <person name="Ramirez L."/>
            <person name="Alfaro M."/>
            <person name="Sun H."/>
            <person name="Tritt A."/>
            <person name="Yoshinaga Y."/>
            <person name="Zwiers L.-H.L."/>
            <person name="Turgeon B.G."/>
            <person name="Goodwin S.B."/>
            <person name="Spatafora J.W."/>
            <person name="Crous P.W."/>
            <person name="Grigoriev I.V."/>
        </authorList>
    </citation>
    <scope>NUCLEOTIDE SEQUENCE [LARGE SCALE GENOMIC DNA]</scope>
    <source>
        <strain evidence="2 3">CBS 611.86</strain>
    </source>
</reference>
<feature type="region of interest" description="Disordered" evidence="1">
    <location>
        <begin position="177"/>
        <end position="227"/>
    </location>
</feature>
<name>A0A7C8M1C9_9PLEO</name>
<sequence>MVYRIGEHRGLSGGCPVRSTQHTMLVPRREGVGTDIDSATANIQQQWAKSRGAEVEHPARGVGVLWSPRSVVSLAGSTAPAGCVSCAPAPSSGQGSARPGQGRHVGQRRSPRPPTPPVRSAAICCNFLLTACINDAFSAISGGLIIMRRTPLSSGRMQLAGGVPCPGLFHATIRTDEKGQKTATDSTVTTTTKATPHTTRLPHPHRQQPVANANHRHEARPNRETATSYCRPFARESIFA</sequence>
<dbReference type="Proteomes" id="UP000481861">
    <property type="component" value="Unassembled WGS sequence"/>
</dbReference>
<accession>A0A7C8M1C9</accession>
<dbReference type="EMBL" id="JAADJZ010000036">
    <property type="protein sequence ID" value="KAF2865098.1"/>
    <property type="molecule type" value="Genomic_DNA"/>
</dbReference>
<keyword evidence="3" id="KW-1185">Reference proteome</keyword>
<proteinExistence type="predicted"/>
<protein>
    <submittedName>
        <fullName evidence="2">Uncharacterized protein</fullName>
    </submittedName>
</protein>
<gene>
    <name evidence="2" type="ORF">BDV95DRAFT_261519</name>
</gene>
<dbReference type="AlphaFoldDB" id="A0A7C8M1C9"/>
<organism evidence="2 3">
    <name type="scientific">Massariosphaeria phaeospora</name>
    <dbReference type="NCBI Taxonomy" id="100035"/>
    <lineage>
        <taxon>Eukaryota</taxon>
        <taxon>Fungi</taxon>
        <taxon>Dikarya</taxon>
        <taxon>Ascomycota</taxon>
        <taxon>Pezizomycotina</taxon>
        <taxon>Dothideomycetes</taxon>
        <taxon>Pleosporomycetidae</taxon>
        <taxon>Pleosporales</taxon>
        <taxon>Pleosporales incertae sedis</taxon>
        <taxon>Massariosphaeria</taxon>
    </lineage>
</organism>
<evidence type="ECO:0000313" key="3">
    <source>
        <dbReference type="Proteomes" id="UP000481861"/>
    </source>
</evidence>
<feature type="compositionally biased region" description="Low complexity" evidence="1">
    <location>
        <begin position="182"/>
        <end position="199"/>
    </location>
</feature>
<feature type="region of interest" description="Disordered" evidence="1">
    <location>
        <begin position="87"/>
        <end position="118"/>
    </location>
</feature>
<comment type="caution">
    <text evidence="2">The sequence shown here is derived from an EMBL/GenBank/DDBJ whole genome shotgun (WGS) entry which is preliminary data.</text>
</comment>
<evidence type="ECO:0000256" key="1">
    <source>
        <dbReference type="SAM" id="MobiDB-lite"/>
    </source>
</evidence>
<evidence type="ECO:0000313" key="2">
    <source>
        <dbReference type="EMBL" id="KAF2865098.1"/>
    </source>
</evidence>